<dbReference type="Proteomes" id="UP000677875">
    <property type="component" value="Unassembled WGS sequence"/>
</dbReference>
<reference evidence="2" key="1">
    <citation type="submission" date="2021-04" db="EMBL/GenBank/DDBJ databases">
        <title>Genome seq and assembly of Streptomyces sp. RG38.</title>
        <authorList>
            <person name="Chhetri G."/>
        </authorList>
    </citation>
    <scope>NUCLEOTIDE SEQUENCE</scope>
    <source>
        <strain evidence="2">RG38</strain>
    </source>
</reference>
<keyword evidence="1" id="KW-0812">Transmembrane</keyword>
<keyword evidence="3" id="KW-1185">Reference proteome</keyword>
<accession>A0A940XKD9</accession>
<evidence type="ECO:0000313" key="2">
    <source>
        <dbReference type="EMBL" id="MBQ0825428.1"/>
    </source>
</evidence>
<evidence type="ECO:0000313" key="3">
    <source>
        <dbReference type="Proteomes" id="UP000677875"/>
    </source>
</evidence>
<dbReference type="RefSeq" id="WP_210868108.1">
    <property type="nucleotide sequence ID" value="NZ_JAGPNL010000001.1"/>
</dbReference>
<protein>
    <submittedName>
        <fullName evidence="2">DUF3040 domain-containing protein</fullName>
    </submittedName>
</protein>
<name>A0A940XKD9_9ACTN</name>
<dbReference type="EMBL" id="JAGPNL010000001">
    <property type="protein sequence ID" value="MBQ0825428.1"/>
    <property type="molecule type" value="Genomic_DNA"/>
</dbReference>
<feature type="transmembrane region" description="Helical" evidence="1">
    <location>
        <begin position="53"/>
        <end position="71"/>
    </location>
</feature>
<gene>
    <name evidence="2" type="ORF">J5Y05_02700</name>
</gene>
<comment type="caution">
    <text evidence="2">The sequence shown here is derived from an EMBL/GenBank/DDBJ whole genome shotgun (WGS) entry which is preliminary data.</text>
</comment>
<keyword evidence="1" id="KW-0472">Membrane</keyword>
<organism evidence="2 3">
    <name type="scientific">Streptomyces tagetis</name>
    <dbReference type="NCBI Taxonomy" id="2820809"/>
    <lineage>
        <taxon>Bacteria</taxon>
        <taxon>Bacillati</taxon>
        <taxon>Actinomycetota</taxon>
        <taxon>Actinomycetes</taxon>
        <taxon>Kitasatosporales</taxon>
        <taxon>Streptomycetaceae</taxon>
        <taxon>Streptomyces</taxon>
    </lineage>
</organism>
<feature type="transmembrane region" description="Helical" evidence="1">
    <location>
        <begin position="77"/>
        <end position="97"/>
    </location>
</feature>
<dbReference type="Pfam" id="PF11239">
    <property type="entry name" value="DUF3040"/>
    <property type="match status" value="1"/>
</dbReference>
<dbReference type="InterPro" id="IPR021401">
    <property type="entry name" value="DUF3040"/>
</dbReference>
<proteinExistence type="predicted"/>
<keyword evidence="1" id="KW-1133">Transmembrane helix</keyword>
<sequence length="106" mass="12127">MTIGRLSAREQRVLDEVERALRHDHRLDRRLRTMRLSRLPDLSRLAACRPRPLTAVLLLAVSLTLMATGIATSVPGVIWAFALSWPVTLFAVFRLLCHRTGEERER</sequence>
<evidence type="ECO:0000256" key="1">
    <source>
        <dbReference type="SAM" id="Phobius"/>
    </source>
</evidence>
<dbReference type="AlphaFoldDB" id="A0A940XKD9"/>